<dbReference type="RefSeq" id="WP_338226287.1">
    <property type="nucleotide sequence ID" value="NZ_BTPD01000020.1"/>
</dbReference>
<keyword evidence="2" id="KW-1185">Reference proteome</keyword>
<protein>
    <submittedName>
        <fullName evidence="1">Uncharacterized protein</fullName>
    </submittedName>
</protein>
<reference evidence="1 2" key="1">
    <citation type="submission" date="2023-08" db="EMBL/GenBank/DDBJ databases">
        <title>Draft genome sequence of Algoriphagus confluentis.</title>
        <authorList>
            <person name="Takatani N."/>
            <person name="Hosokawa M."/>
            <person name="Sawabe T."/>
        </authorList>
    </citation>
    <scope>NUCLEOTIDE SEQUENCE [LARGE SCALE GENOMIC DNA]</scope>
    <source>
        <strain evidence="1 2">NBRC 111222</strain>
    </source>
</reference>
<accession>A0ABQ6PXQ2</accession>
<organism evidence="1 2">
    <name type="scientific">Algoriphagus confluentis</name>
    <dbReference type="NCBI Taxonomy" id="1697556"/>
    <lineage>
        <taxon>Bacteria</taxon>
        <taxon>Pseudomonadati</taxon>
        <taxon>Bacteroidota</taxon>
        <taxon>Cytophagia</taxon>
        <taxon>Cytophagales</taxon>
        <taxon>Cyclobacteriaceae</taxon>
        <taxon>Algoriphagus</taxon>
    </lineage>
</organism>
<gene>
    <name evidence="1" type="ORF">Aconfl_41670</name>
</gene>
<sequence>MERNLLHLLIEPRMVWGKLKIQRIRPLVVLLILVSCGVSEDSENKPLEKLSDASWQMGDFIYKRGVSIQSTSRPNPQGPELRTFVISTSGPGNHGPFSGSSITGYLYEMGDGEYRVVSEDFFFEKGHTGKFITFNCSIGIGVSTGSTMYSTSNSQESVNVTIKDSEYVLTTEKEIILEKELDVHGGVTGAKNQYPFKAKSIF</sequence>
<proteinExistence type="predicted"/>
<evidence type="ECO:0000313" key="1">
    <source>
        <dbReference type="EMBL" id="GMQ31522.1"/>
    </source>
</evidence>
<evidence type="ECO:0000313" key="2">
    <source>
        <dbReference type="Proteomes" id="UP001338309"/>
    </source>
</evidence>
<name>A0ABQ6PXQ2_9BACT</name>
<dbReference type="EMBL" id="BTPD01000020">
    <property type="protein sequence ID" value="GMQ31522.1"/>
    <property type="molecule type" value="Genomic_DNA"/>
</dbReference>
<dbReference type="Proteomes" id="UP001338309">
    <property type="component" value="Unassembled WGS sequence"/>
</dbReference>
<comment type="caution">
    <text evidence="1">The sequence shown here is derived from an EMBL/GenBank/DDBJ whole genome shotgun (WGS) entry which is preliminary data.</text>
</comment>